<organism evidence="2 3">
    <name type="scientific">Pleurodeles waltl</name>
    <name type="common">Iberian ribbed newt</name>
    <dbReference type="NCBI Taxonomy" id="8319"/>
    <lineage>
        <taxon>Eukaryota</taxon>
        <taxon>Metazoa</taxon>
        <taxon>Chordata</taxon>
        <taxon>Craniata</taxon>
        <taxon>Vertebrata</taxon>
        <taxon>Euteleostomi</taxon>
        <taxon>Amphibia</taxon>
        <taxon>Batrachia</taxon>
        <taxon>Caudata</taxon>
        <taxon>Salamandroidea</taxon>
        <taxon>Salamandridae</taxon>
        <taxon>Pleurodelinae</taxon>
        <taxon>Pleurodeles</taxon>
    </lineage>
</organism>
<dbReference type="EMBL" id="JANPWB010000015">
    <property type="protein sequence ID" value="KAJ1092434.1"/>
    <property type="molecule type" value="Genomic_DNA"/>
</dbReference>
<dbReference type="AlphaFoldDB" id="A0AAV7LPU0"/>
<accession>A0AAV7LPU0</accession>
<evidence type="ECO:0000256" key="1">
    <source>
        <dbReference type="SAM" id="MobiDB-lite"/>
    </source>
</evidence>
<feature type="compositionally biased region" description="Polar residues" evidence="1">
    <location>
        <begin position="144"/>
        <end position="160"/>
    </location>
</feature>
<protein>
    <submittedName>
        <fullName evidence="2">Uncharacterized protein</fullName>
    </submittedName>
</protein>
<name>A0AAV7LPU0_PLEWA</name>
<dbReference type="Proteomes" id="UP001066276">
    <property type="component" value="Chromosome 11"/>
</dbReference>
<sequence length="160" mass="17603">MPCTFRVAARYLPYRSLRRGDMVKKAAEAVEDGSTPLRCPSLGSMPAWILDSPIACLLSAAYPAPLVVHSLELLVLTTRRVAQAAQRGLHPERRHPTSAQVCTCSPGRWIPALARRPSRAWGGQEVHSTSKLPPPNPKLKKYQQGLTQYRTAPAEPNSNE</sequence>
<evidence type="ECO:0000313" key="2">
    <source>
        <dbReference type="EMBL" id="KAJ1092434.1"/>
    </source>
</evidence>
<reference evidence="2" key="1">
    <citation type="journal article" date="2022" name="bioRxiv">
        <title>Sequencing and chromosome-scale assembly of the giantPleurodeles waltlgenome.</title>
        <authorList>
            <person name="Brown T."/>
            <person name="Elewa A."/>
            <person name="Iarovenko S."/>
            <person name="Subramanian E."/>
            <person name="Araus A.J."/>
            <person name="Petzold A."/>
            <person name="Susuki M."/>
            <person name="Suzuki K.-i.T."/>
            <person name="Hayashi T."/>
            <person name="Toyoda A."/>
            <person name="Oliveira C."/>
            <person name="Osipova E."/>
            <person name="Leigh N.D."/>
            <person name="Simon A."/>
            <person name="Yun M.H."/>
        </authorList>
    </citation>
    <scope>NUCLEOTIDE SEQUENCE</scope>
    <source>
        <strain evidence="2">20211129_DDA</strain>
        <tissue evidence="2">Liver</tissue>
    </source>
</reference>
<gene>
    <name evidence="2" type="ORF">NDU88_005544</name>
</gene>
<feature type="region of interest" description="Disordered" evidence="1">
    <location>
        <begin position="120"/>
        <end position="160"/>
    </location>
</feature>
<comment type="caution">
    <text evidence="2">The sequence shown here is derived from an EMBL/GenBank/DDBJ whole genome shotgun (WGS) entry which is preliminary data.</text>
</comment>
<keyword evidence="3" id="KW-1185">Reference proteome</keyword>
<evidence type="ECO:0000313" key="3">
    <source>
        <dbReference type="Proteomes" id="UP001066276"/>
    </source>
</evidence>
<proteinExistence type="predicted"/>